<accession>A0A511KDJ5</accession>
<dbReference type="GO" id="GO:0000976">
    <property type="term" value="F:transcription cis-regulatory region binding"/>
    <property type="evidence" value="ECO:0007669"/>
    <property type="project" value="InterPro"/>
</dbReference>
<dbReference type="InterPro" id="IPR023167">
    <property type="entry name" value="Yap1_redox_dom_sf"/>
</dbReference>
<feature type="domain" description="BZIP" evidence="6">
    <location>
        <begin position="63"/>
        <end position="115"/>
    </location>
</feature>
<evidence type="ECO:0000256" key="2">
    <source>
        <dbReference type="ARBA" id="ARBA00004496"/>
    </source>
</evidence>
<dbReference type="PANTHER" id="PTHR40621">
    <property type="entry name" value="TRANSCRIPTION FACTOR KAPC-RELATED"/>
    <property type="match status" value="1"/>
</dbReference>
<dbReference type="CDD" id="cd14688">
    <property type="entry name" value="bZIP_YAP"/>
    <property type="match status" value="1"/>
</dbReference>
<dbReference type="PROSITE" id="PS50217">
    <property type="entry name" value="BZIP"/>
    <property type="match status" value="1"/>
</dbReference>
<evidence type="ECO:0000256" key="5">
    <source>
        <dbReference type="SAM" id="MobiDB-lite"/>
    </source>
</evidence>
<evidence type="ECO:0000313" key="7">
    <source>
        <dbReference type="EMBL" id="GEM08372.1"/>
    </source>
</evidence>
<evidence type="ECO:0000313" key="8">
    <source>
        <dbReference type="Proteomes" id="UP000321518"/>
    </source>
</evidence>
<evidence type="ECO:0000256" key="1">
    <source>
        <dbReference type="ARBA" id="ARBA00004123"/>
    </source>
</evidence>
<dbReference type="GO" id="GO:0090575">
    <property type="term" value="C:RNA polymerase II transcription regulator complex"/>
    <property type="evidence" value="ECO:0007669"/>
    <property type="project" value="TreeGrafter"/>
</dbReference>
<feature type="compositionally biased region" description="Low complexity" evidence="5">
    <location>
        <begin position="140"/>
        <end position="149"/>
    </location>
</feature>
<feature type="region of interest" description="Disordered" evidence="5">
    <location>
        <begin position="138"/>
        <end position="219"/>
    </location>
</feature>
<evidence type="ECO:0000259" key="6">
    <source>
        <dbReference type="PROSITE" id="PS50217"/>
    </source>
</evidence>
<dbReference type="PANTHER" id="PTHR40621:SF6">
    <property type="entry name" value="AP-1-LIKE TRANSCRIPTION FACTOR YAP1-RELATED"/>
    <property type="match status" value="1"/>
</dbReference>
<comment type="subcellular location">
    <subcellularLocation>
        <location evidence="2">Cytoplasm</location>
    </subcellularLocation>
    <subcellularLocation>
        <location evidence="1">Nucleus</location>
    </subcellularLocation>
</comment>
<feature type="region of interest" description="Disordered" evidence="5">
    <location>
        <begin position="1"/>
        <end position="63"/>
    </location>
</feature>
<dbReference type="EMBL" id="BJWK01000005">
    <property type="protein sequence ID" value="GEM08372.1"/>
    <property type="molecule type" value="Genomic_DNA"/>
</dbReference>
<dbReference type="SUPFAM" id="SSF111430">
    <property type="entry name" value="YAP1 redox domain"/>
    <property type="match status" value="1"/>
</dbReference>
<keyword evidence="4" id="KW-0175">Coiled coil</keyword>
<dbReference type="PROSITE" id="PS00036">
    <property type="entry name" value="BZIP_BASIC"/>
    <property type="match status" value="1"/>
</dbReference>
<feature type="coiled-coil region" evidence="4">
    <location>
        <begin position="83"/>
        <end position="117"/>
    </location>
</feature>
<evidence type="ECO:0000256" key="3">
    <source>
        <dbReference type="ARBA" id="ARBA00023242"/>
    </source>
</evidence>
<dbReference type="SMART" id="SM00338">
    <property type="entry name" value="BRLZ"/>
    <property type="match status" value="1"/>
</dbReference>
<organism evidence="7 8">
    <name type="scientific">Rhodotorula toruloides</name>
    <name type="common">Yeast</name>
    <name type="synonym">Rhodosporidium toruloides</name>
    <dbReference type="NCBI Taxonomy" id="5286"/>
    <lineage>
        <taxon>Eukaryota</taxon>
        <taxon>Fungi</taxon>
        <taxon>Dikarya</taxon>
        <taxon>Basidiomycota</taxon>
        <taxon>Pucciniomycotina</taxon>
        <taxon>Microbotryomycetes</taxon>
        <taxon>Sporidiobolales</taxon>
        <taxon>Sporidiobolaceae</taxon>
        <taxon>Rhodotorula</taxon>
    </lineage>
</organism>
<dbReference type="GO" id="GO:0005737">
    <property type="term" value="C:cytoplasm"/>
    <property type="evidence" value="ECO:0007669"/>
    <property type="project" value="UniProtKB-SubCell"/>
</dbReference>
<dbReference type="Pfam" id="PF00170">
    <property type="entry name" value="bZIP_1"/>
    <property type="match status" value="1"/>
</dbReference>
<evidence type="ECO:0000256" key="4">
    <source>
        <dbReference type="SAM" id="Coils"/>
    </source>
</evidence>
<dbReference type="Gene3D" id="1.20.5.170">
    <property type="match status" value="1"/>
</dbReference>
<reference evidence="7 8" key="1">
    <citation type="submission" date="2019-07" db="EMBL/GenBank/DDBJ databases">
        <title>Rhodotorula toruloides NBRC10032 genome sequencing.</title>
        <authorList>
            <person name="Shida Y."/>
            <person name="Takaku H."/>
            <person name="Ogasawara W."/>
            <person name="Mori K."/>
        </authorList>
    </citation>
    <scope>NUCLEOTIDE SEQUENCE [LARGE SCALE GENOMIC DNA]</scope>
    <source>
        <strain evidence="7 8">NBRC10032</strain>
    </source>
</reference>
<keyword evidence="3" id="KW-0539">Nucleus</keyword>
<dbReference type="InterPro" id="IPR050936">
    <property type="entry name" value="AP-1-like"/>
</dbReference>
<proteinExistence type="predicted"/>
<name>A0A511KDJ5_RHOTO</name>
<dbReference type="InterPro" id="IPR004827">
    <property type="entry name" value="bZIP"/>
</dbReference>
<dbReference type="OrthoDB" id="2593073at2759"/>
<dbReference type="InterPro" id="IPR046347">
    <property type="entry name" value="bZIP_sf"/>
</dbReference>
<dbReference type="Proteomes" id="UP000321518">
    <property type="component" value="Unassembled WGS sequence"/>
</dbReference>
<protein>
    <submittedName>
        <fullName evidence="7">BZIP transcription factor</fullName>
    </submittedName>
</protein>
<dbReference type="AlphaFoldDB" id="A0A511KDJ5"/>
<feature type="compositionally biased region" description="Polar residues" evidence="5">
    <location>
        <begin position="179"/>
        <end position="190"/>
    </location>
</feature>
<dbReference type="SUPFAM" id="SSF57959">
    <property type="entry name" value="Leucine zipper domain"/>
    <property type="match status" value="1"/>
</dbReference>
<dbReference type="GO" id="GO:0001228">
    <property type="term" value="F:DNA-binding transcription activator activity, RNA polymerase II-specific"/>
    <property type="evidence" value="ECO:0007669"/>
    <property type="project" value="TreeGrafter"/>
</dbReference>
<sequence length="419" mass="45152">MLAVASTSAPRPVAPALPAENGGQPRPKAGGVEEKQPKKRGRKRISEDLTNIKSNDSLDADAKRKLQNRAAQRAFRERKEKHLADMEARVKVQNVELEELRQTIQSLVAENEALRRGEDPPRTVLPASTIYTNHVLKGDSFSSPSSISSAPAHVDRSASPIERKPVIPPSPPVDPISSHSASTVRQTSTFAPGPTSAAFLPQPYSDPPPIPASQLSPRVPAAPSVPNLFAPLAPGDVDLSKLDELSFDFDAPFDFSESIPLPPLFTSLLDGLDLPGAASASSGGDVSKVSNMSSSVISEIDDTCPGEDDDPPPVPNGHIPCDKPECDFTSVSCVLPIPWRPPTIAGDDKNLWVAQKCWAKLCSHPLFAQCDTDGLCQVLRDKTRCSPDGRLVCHKGDVCEIFRSIPQKARIRQQQLSMQ</sequence>
<gene>
    <name evidence="7" type="ORF">Rt10032_c05g2389</name>
</gene>
<comment type="caution">
    <text evidence="7">The sequence shown here is derived from an EMBL/GenBank/DDBJ whole genome shotgun (WGS) entry which is preliminary data.</text>
</comment>
<feature type="compositionally biased region" description="Basic and acidic residues" evidence="5">
    <location>
        <begin position="153"/>
        <end position="165"/>
    </location>
</feature>
<feature type="compositionally biased region" description="Polar residues" evidence="5">
    <location>
        <begin position="48"/>
        <end position="57"/>
    </location>
</feature>
<dbReference type="Gene3D" id="1.10.238.100">
    <property type="entry name" value="YAP1 redox domain. Chain B"/>
    <property type="match status" value="1"/>
</dbReference>